<keyword evidence="1" id="KW-0805">Transcription regulation</keyword>
<dbReference type="InterPro" id="IPR036390">
    <property type="entry name" value="WH_DNA-bd_sf"/>
</dbReference>
<dbReference type="SUPFAM" id="SSF46785">
    <property type="entry name" value="Winged helix' DNA-binding domain"/>
    <property type="match status" value="1"/>
</dbReference>
<dbReference type="PANTHER" id="PTHR42756:SF1">
    <property type="entry name" value="TRANSCRIPTIONAL REPRESSOR OF EMRAB OPERON"/>
    <property type="match status" value="1"/>
</dbReference>
<keyword evidence="3" id="KW-0804">Transcription</keyword>
<name>A0ABR8SJV8_9BACL</name>
<dbReference type="Proteomes" id="UP000603641">
    <property type="component" value="Unassembled WGS sequence"/>
</dbReference>
<reference evidence="5 6" key="1">
    <citation type="submission" date="2020-08" db="EMBL/GenBank/DDBJ databases">
        <title>A Genomic Blueprint of the Chicken Gut Microbiome.</title>
        <authorList>
            <person name="Gilroy R."/>
            <person name="Ravi A."/>
            <person name="Getino M."/>
            <person name="Pursley I."/>
            <person name="Horton D.L."/>
            <person name="Alikhan N.-F."/>
            <person name="Baker D."/>
            <person name="Gharbi K."/>
            <person name="Hall N."/>
            <person name="Watson M."/>
            <person name="Adriaenssens E.M."/>
            <person name="Foster-Nyarko E."/>
            <person name="Jarju S."/>
            <person name="Secka A."/>
            <person name="Antonio M."/>
            <person name="Oren A."/>
            <person name="Chaudhuri R."/>
            <person name="La Ragione R.M."/>
            <person name="Hildebrand F."/>
            <person name="Pallen M.J."/>
        </authorList>
    </citation>
    <scope>NUCLEOTIDE SEQUENCE [LARGE SCALE GENOMIC DNA]</scope>
    <source>
        <strain evidence="5 6">Sa2CUA10</strain>
    </source>
</reference>
<dbReference type="Pfam" id="PF01047">
    <property type="entry name" value="MarR"/>
    <property type="match status" value="1"/>
</dbReference>
<dbReference type="EMBL" id="JACSQM010000002">
    <property type="protein sequence ID" value="MBD7963755.1"/>
    <property type="molecule type" value="Genomic_DNA"/>
</dbReference>
<evidence type="ECO:0000256" key="3">
    <source>
        <dbReference type="ARBA" id="ARBA00023163"/>
    </source>
</evidence>
<evidence type="ECO:0000256" key="2">
    <source>
        <dbReference type="ARBA" id="ARBA00023125"/>
    </source>
</evidence>
<dbReference type="PROSITE" id="PS50995">
    <property type="entry name" value="HTH_MARR_2"/>
    <property type="match status" value="1"/>
</dbReference>
<dbReference type="RefSeq" id="WP_191753119.1">
    <property type="nucleotide sequence ID" value="NZ_JACSQM010000002.1"/>
</dbReference>
<organism evidence="5 6">
    <name type="scientific">Fictibacillus norfolkensis</name>
    <dbReference type="NCBI Taxonomy" id="2762233"/>
    <lineage>
        <taxon>Bacteria</taxon>
        <taxon>Bacillati</taxon>
        <taxon>Bacillota</taxon>
        <taxon>Bacilli</taxon>
        <taxon>Bacillales</taxon>
        <taxon>Fictibacillaceae</taxon>
        <taxon>Fictibacillus</taxon>
    </lineage>
</organism>
<comment type="caution">
    <text evidence="5">The sequence shown here is derived from an EMBL/GenBank/DDBJ whole genome shotgun (WGS) entry which is preliminary data.</text>
</comment>
<dbReference type="InterPro" id="IPR000835">
    <property type="entry name" value="HTH_MarR-typ"/>
</dbReference>
<accession>A0ABR8SJV8</accession>
<evidence type="ECO:0000259" key="4">
    <source>
        <dbReference type="PROSITE" id="PS50995"/>
    </source>
</evidence>
<dbReference type="InterPro" id="IPR036388">
    <property type="entry name" value="WH-like_DNA-bd_sf"/>
</dbReference>
<evidence type="ECO:0000256" key="1">
    <source>
        <dbReference type="ARBA" id="ARBA00023015"/>
    </source>
</evidence>
<protein>
    <submittedName>
        <fullName evidence="5">MarR family transcriptional regulator</fullName>
    </submittedName>
</protein>
<proteinExistence type="predicted"/>
<keyword evidence="6" id="KW-1185">Reference proteome</keyword>
<sequence>MEDVRDLLQNLSRRYETLQKNSCRLVEEDLTLALSHILYEISKHSKPSMQHIADNVGVDITTFSRQVKSLIRMGLVEKSVNPSDRRISFLLLSEKGIHTLSHLNTILSTRLNKNIEGLSEFERNTIMQALKILTKALNTHK</sequence>
<dbReference type="SMART" id="SM00347">
    <property type="entry name" value="HTH_MARR"/>
    <property type="match status" value="1"/>
</dbReference>
<dbReference type="PANTHER" id="PTHR42756">
    <property type="entry name" value="TRANSCRIPTIONAL REGULATOR, MARR"/>
    <property type="match status" value="1"/>
</dbReference>
<keyword evidence="2" id="KW-0238">DNA-binding</keyword>
<evidence type="ECO:0000313" key="6">
    <source>
        <dbReference type="Proteomes" id="UP000603641"/>
    </source>
</evidence>
<feature type="domain" description="HTH marR-type" evidence="4">
    <location>
        <begin position="1"/>
        <end position="135"/>
    </location>
</feature>
<evidence type="ECO:0000313" key="5">
    <source>
        <dbReference type="EMBL" id="MBD7963755.1"/>
    </source>
</evidence>
<gene>
    <name evidence="5" type="ORF">H9648_06765</name>
</gene>
<dbReference type="Gene3D" id="1.10.10.10">
    <property type="entry name" value="Winged helix-like DNA-binding domain superfamily/Winged helix DNA-binding domain"/>
    <property type="match status" value="1"/>
</dbReference>